<comment type="cofactor">
    <cofactor evidence="4">
        <name>a divalent metal cation</name>
        <dbReference type="ChEBI" id="CHEBI:60240"/>
    </cofactor>
    <text evidence="4">Binds 2 divalent metal cations per subunit. Site 1 may preferentially bind zinc ions, while site 2 has a preference for magnesium and/or manganese ions.</text>
</comment>
<feature type="region of interest" description="Disordered" evidence="5">
    <location>
        <begin position="365"/>
        <end position="385"/>
    </location>
</feature>
<evidence type="ECO:0000256" key="4">
    <source>
        <dbReference type="RuleBase" id="RU363067"/>
    </source>
</evidence>
<dbReference type="InterPro" id="IPR040844">
    <property type="entry name" value="PDE4_UCR"/>
</dbReference>
<keyword evidence="8" id="KW-1185">Reference proteome</keyword>
<feature type="compositionally biased region" description="Acidic residues" evidence="5">
    <location>
        <begin position="868"/>
        <end position="879"/>
    </location>
</feature>
<evidence type="ECO:0000256" key="5">
    <source>
        <dbReference type="SAM" id="MobiDB-lite"/>
    </source>
</evidence>
<comment type="similarity">
    <text evidence="4">Belongs to the cyclic nucleotide phosphodiesterase family.</text>
</comment>
<dbReference type="SMART" id="SM00471">
    <property type="entry name" value="HDc"/>
    <property type="match status" value="1"/>
</dbReference>
<reference evidence="7" key="1">
    <citation type="submission" date="2025-05" db="UniProtKB">
        <authorList>
            <consortium name="EnsemblMetazoa"/>
        </authorList>
    </citation>
    <scope>IDENTIFICATION</scope>
</reference>
<feature type="domain" description="PDEase" evidence="6">
    <location>
        <begin position="518"/>
        <end position="847"/>
    </location>
</feature>
<feature type="compositionally biased region" description="Basic and acidic residues" evidence="5">
    <location>
        <begin position="29"/>
        <end position="39"/>
    </location>
</feature>
<dbReference type="PROSITE" id="PS51845">
    <property type="entry name" value="PDEASE_I_2"/>
    <property type="match status" value="1"/>
</dbReference>
<evidence type="ECO:0000259" key="6">
    <source>
        <dbReference type="PROSITE" id="PS51845"/>
    </source>
</evidence>
<dbReference type="InterPro" id="IPR036971">
    <property type="entry name" value="PDEase_catalytic_dom_sf"/>
</dbReference>
<dbReference type="Gene3D" id="1.10.1300.10">
    <property type="entry name" value="3'5'-cyclic nucleotide phosphodiesterase, catalytic domain"/>
    <property type="match status" value="1"/>
</dbReference>
<dbReference type="Pfam" id="PF00233">
    <property type="entry name" value="PDEase_I"/>
    <property type="match status" value="1"/>
</dbReference>
<dbReference type="Pfam" id="PF18100">
    <property type="entry name" value="PDE4_UCR"/>
    <property type="match status" value="1"/>
</dbReference>
<evidence type="ECO:0000256" key="1">
    <source>
        <dbReference type="ARBA" id="ARBA00022723"/>
    </source>
</evidence>
<evidence type="ECO:0000256" key="2">
    <source>
        <dbReference type="ARBA" id="ARBA00022801"/>
    </source>
</evidence>
<dbReference type="GeneID" id="114327290"/>
<name>A0ABM5JXC2_DIAVI</name>
<keyword evidence="2 4" id="KW-0378">Hydrolase</keyword>
<proteinExistence type="inferred from homology"/>
<dbReference type="SUPFAM" id="SSF109604">
    <property type="entry name" value="HD-domain/PDEase-like"/>
    <property type="match status" value="1"/>
</dbReference>
<organism evidence="7 8">
    <name type="scientific">Diabrotica virgifera virgifera</name>
    <name type="common">western corn rootworm</name>
    <dbReference type="NCBI Taxonomy" id="50390"/>
    <lineage>
        <taxon>Eukaryota</taxon>
        <taxon>Metazoa</taxon>
        <taxon>Ecdysozoa</taxon>
        <taxon>Arthropoda</taxon>
        <taxon>Hexapoda</taxon>
        <taxon>Insecta</taxon>
        <taxon>Pterygota</taxon>
        <taxon>Neoptera</taxon>
        <taxon>Endopterygota</taxon>
        <taxon>Coleoptera</taxon>
        <taxon>Polyphaga</taxon>
        <taxon>Cucujiformia</taxon>
        <taxon>Chrysomeloidea</taxon>
        <taxon>Chrysomelidae</taxon>
        <taxon>Galerucinae</taxon>
        <taxon>Diabroticina</taxon>
        <taxon>Diabroticites</taxon>
        <taxon>Diabrotica</taxon>
    </lineage>
</organism>
<feature type="region of interest" description="Disordered" evidence="5">
    <location>
        <begin position="1"/>
        <end position="93"/>
    </location>
</feature>
<feature type="compositionally biased region" description="Low complexity" evidence="5">
    <location>
        <begin position="369"/>
        <end position="378"/>
    </location>
</feature>
<feature type="region of interest" description="Disordered" evidence="5">
    <location>
        <begin position="476"/>
        <end position="495"/>
    </location>
</feature>
<feature type="compositionally biased region" description="Polar residues" evidence="5">
    <location>
        <begin position="9"/>
        <end position="27"/>
    </location>
</feature>
<dbReference type="RefSeq" id="XP_050502586.1">
    <property type="nucleotide sequence ID" value="XM_050646629.1"/>
</dbReference>
<feature type="compositionally biased region" description="Polar residues" evidence="5">
    <location>
        <begin position="46"/>
        <end position="67"/>
    </location>
</feature>
<feature type="region of interest" description="Disordered" evidence="5">
    <location>
        <begin position="260"/>
        <end position="280"/>
    </location>
</feature>
<evidence type="ECO:0000313" key="7">
    <source>
        <dbReference type="EnsemblMetazoa" id="XP_050502586.1"/>
    </source>
</evidence>
<dbReference type="PRINTS" id="PR00387">
    <property type="entry name" value="PDIESTERASE1"/>
</dbReference>
<feature type="compositionally biased region" description="Low complexity" evidence="5">
    <location>
        <begin position="72"/>
        <end position="83"/>
    </location>
</feature>
<dbReference type="EnsemblMetazoa" id="XM_050646629.1">
    <property type="protein sequence ID" value="XP_050502586.1"/>
    <property type="gene ID" value="LOC114327290"/>
</dbReference>
<dbReference type="CDD" id="cd00077">
    <property type="entry name" value="HDc"/>
    <property type="match status" value="1"/>
</dbReference>
<dbReference type="EC" id="3.1.4.-" evidence="4"/>
<dbReference type="PROSITE" id="PS00126">
    <property type="entry name" value="PDEASE_I_1"/>
    <property type="match status" value="1"/>
</dbReference>
<dbReference type="InterPro" id="IPR002073">
    <property type="entry name" value="PDEase_catalytic_dom"/>
</dbReference>
<dbReference type="Proteomes" id="UP001652700">
    <property type="component" value="Unplaced"/>
</dbReference>
<dbReference type="InterPro" id="IPR003607">
    <property type="entry name" value="HD/PDEase_dom"/>
</dbReference>
<dbReference type="PANTHER" id="PTHR11347">
    <property type="entry name" value="CYCLIC NUCLEOTIDE PHOSPHODIESTERASE"/>
    <property type="match status" value="1"/>
</dbReference>
<evidence type="ECO:0000313" key="8">
    <source>
        <dbReference type="Proteomes" id="UP001652700"/>
    </source>
</evidence>
<evidence type="ECO:0000256" key="3">
    <source>
        <dbReference type="ARBA" id="ARBA00023149"/>
    </source>
</evidence>
<protein>
    <recommendedName>
        <fullName evidence="4">Phosphodiesterase</fullName>
        <ecNumber evidence="4">3.1.4.-</ecNumber>
    </recommendedName>
</protein>
<feature type="region of interest" description="Disordered" evidence="5">
    <location>
        <begin position="840"/>
        <end position="879"/>
    </location>
</feature>
<keyword evidence="3" id="KW-0114">cAMP</keyword>
<keyword evidence="1 4" id="KW-0479">Metal-binding</keyword>
<dbReference type="InterPro" id="IPR023088">
    <property type="entry name" value="PDEase"/>
</dbReference>
<dbReference type="InterPro" id="IPR023174">
    <property type="entry name" value="PDEase_CS"/>
</dbReference>
<sequence length="879" mass="98837">MEEDDEDTSSLSKAPSTVTLTPQNVHSLSDPKPEQKEQQKIPQCHIITQQASGDSNESESESISTKASPRYSLLSKSPHSSSSQEDYEPDTKYKGQYLSASMRTCTTKSMESLRASPKGFLSSSERDVRRVYLETTETKSLECIEREMKLKRHAVSGEASLETTGSEDTFTAERKRVLWSGKMRIPQHLSLPPPTGYLSLSPGDRRLTILSPHSPHKMPDYFTTGTLKTRRKKAGVLPKLLLPRSDSDISEVFSEQGLDFDVENGASPGRSPLDGAASPSAGLVLQNLPQRRESFLYRSDSDFEMSPKSMSRNSSIASERFRETESILERSHGEDLIVTPFAQILASLRSVRNNFQCLTNVPLNKSRRSSGAAGSSSAQSKNLNPGDEAYMKLAMETMEELDWCLDQLETIQTHRSVSDMASLKFKRMLNKELSHFSESSKSGNQISEYICSTFLDKQQELDLPSLRDEVPELLPKPTQRKERARGPHSTMSQISGVNRKPLCHTNSFTGEKLPLHGIETPYEEELGKSLIMIDQWGIDIFRIGELSNGKPLTCVAYTTFNNRDLLKTMNIPPKTFITFMMTLEDHYVKENPFHNSLHAADVAQSTHVLLNTPALESVFTPLEVTAALFAACIHDVDHPGLTNQFLINSSSELALMYNDESVLENHHLAVAFKLLSNDGCDIFCNMTKKQRQTLRKMVIDMVLSTDMSKHMTLLADLKTMVETKKVAGSGVLLLDNYTDRIQVLENLVHCADLSNPTKPLDLYRRWVDLLMEEFFQQGDKERESKMDISPMCDRHSATIEKTQVGFIDYIVHPLWETWADLVHPDAQDILDTLEENRDWYQNAIPPSPPPEETPESQRPGIRFQVTLEEGEGESEEGPM</sequence>
<accession>A0ABM5JXC2</accession>